<dbReference type="InterPro" id="IPR036565">
    <property type="entry name" value="Mur-like_cat_sf"/>
</dbReference>
<evidence type="ECO:0000259" key="11">
    <source>
        <dbReference type="Pfam" id="PF02875"/>
    </source>
</evidence>
<dbReference type="GO" id="GO:0008360">
    <property type="term" value="P:regulation of cell shape"/>
    <property type="evidence" value="ECO:0007669"/>
    <property type="project" value="UniProtKB-KW"/>
</dbReference>
<keyword evidence="7 9" id="KW-0067">ATP-binding</keyword>
<dbReference type="Proteomes" id="UP000191931">
    <property type="component" value="Unassembled WGS sequence"/>
</dbReference>
<dbReference type="EMBL" id="FWEV01000155">
    <property type="protein sequence ID" value="SLM30690.1"/>
    <property type="molecule type" value="Genomic_DNA"/>
</dbReference>
<dbReference type="NCBIfam" id="TIGR01087">
    <property type="entry name" value="murD"/>
    <property type="match status" value="1"/>
</dbReference>
<dbReference type="Pfam" id="PF08245">
    <property type="entry name" value="Mur_ligase_M"/>
    <property type="match status" value="1"/>
</dbReference>
<keyword evidence="14" id="KW-1185">Reference proteome</keyword>
<keyword evidence="4 9" id="KW-0436">Ligase</keyword>
<feature type="binding site" evidence="9">
    <location>
        <begin position="115"/>
        <end position="121"/>
    </location>
    <ligand>
        <name>ATP</name>
        <dbReference type="ChEBI" id="CHEBI:30616"/>
    </ligand>
</feature>
<dbReference type="InterPro" id="IPR005762">
    <property type="entry name" value="MurD"/>
</dbReference>
<dbReference type="GO" id="GO:0008764">
    <property type="term" value="F:UDP-N-acetylmuramoylalanine-D-glutamate ligase activity"/>
    <property type="evidence" value="ECO:0007669"/>
    <property type="project" value="UniProtKB-UniRule"/>
</dbReference>
<evidence type="ECO:0000256" key="2">
    <source>
        <dbReference type="ARBA" id="ARBA00004752"/>
    </source>
</evidence>
<dbReference type="SUPFAM" id="SSF53244">
    <property type="entry name" value="MurD-like peptide ligases, peptide-binding domain"/>
    <property type="match status" value="1"/>
</dbReference>
<evidence type="ECO:0000256" key="8">
    <source>
        <dbReference type="ARBA" id="ARBA00023306"/>
    </source>
</evidence>
<keyword evidence="9 10" id="KW-0133">Cell shape</keyword>
<reference evidence="13 14" key="1">
    <citation type="submission" date="2017-03" db="EMBL/GenBank/DDBJ databases">
        <authorList>
            <person name="Afonso C.L."/>
            <person name="Miller P.J."/>
            <person name="Scott M.A."/>
            <person name="Spackman E."/>
            <person name="Goraichik I."/>
            <person name="Dimitrov K.M."/>
            <person name="Suarez D.L."/>
            <person name="Swayne D.E."/>
        </authorList>
    </citation>
    <scope>NUCLEOTIDE SEQUENCE [LARGE SCALE GENOMIC DNA]</scope>
    <source>
        <strain evidence="13">PRJEB14757</strain>
    </source>
</reference>
<comment type="similarity">
    <text evidence="9">Belongs to the MurCDEF family.</text>
</comment>
<evidence type="ECO:0000256" key="10">
    <source>
        <dbReference type="RuleBase" id="RU003664"/>
    </source>
</evidence>
<dbReference type="PANTHER" id="PTHR43692">
    <property type="entry name" value="UDP-N-ACETYLMURAMOYLALANINE--D-GLUTAMATE LIGASE"/>
    <property type="match status" value="1"/>
</dbReference>
<evidence type="ECO:0000256" key="4">
    <source>
        <dbReference type="ARBA" id="ARBA00022598"/>
    </source>
</evidence>
<keyword evidence="5 9" id="KW-0132">Cell division</keyword>
<comment type="catalytic activity">
    <reaction evidence="9 10">
        <text>UDP-N-acetyl-alpha-D-muramoyl-L-alanine + D-glutamate + ATP = UDP-N-acetyl-alpha-D-muramoyl-L-alanyl-D-glutamate + ADP + phosphate + H(+)</text>
        <dbReference type="Rhea" id="RHEA:16429"/>
        <dbReference type="ChEBI" id="CHEBI:15378"/>
        <dbReference type="ChEBI" id="CHEBI:29986"/>
        <dbReference type="ChEBI" id="CHEBI:30616"/>
        <dbReference type="ChEBI" id="CHEBI:43474"/>
        <dbReference type="ChEBI" id="CHEBI:83898"/>
        <dbReference type="ChEBI" id="CHEBI:83900"/>
        <dbReference type="ChEBI" id="CHEBI:456216"/>
        <dbReference type="EC" id="6.3.2.9"/>
    </reaction>
</comment>
<dbReference type="Pfam" id="PF02875">
    <property type="entry name" value="Mur_ligase_C"/>
    <property type="match status" value="1"/>
</dbReference>
<sequence>MNSISAGKKIVVAGLGKSGVAASKFLAQQGYDVTATDIDPARQDVAPLLESFGIKTEIGFHNLGTFESADLVVASPGIPLNSEPFQMARSKGIPIRGEMDIACELIKKPVVAITGTNGKTTVTTMVSKMLESSGKKVFTGGNIGTPLISCLEKDIRGKFDVPADVVVVEVSSFQLDTATNFAPDVAVLLNITEDHLNRYPGFKAYEESKWSIFKNQKKDGYAIINSTITDAEARISGIESLICLFNASANPLISNFNSITNLNILNDFKIDMSASTLLGKHNRENMEAAIMASIFAGGTHEGIKKILADFKGLPHRTEYVETINGVNFYDDSKATNTDAVIRAIEAFESNIILIMGGEEKSTDFSVLKPFITPKVKQIVAMGQARSKLKDALYDAGANFNMALSMEDAVRVAFESASYGDTILLSPACASFDMYKSYAHRGEDFVQKVAGLKLKYNEKACNS</sequence>
<evidence type="ECO:0000256" key="9">
    <source>
        <dbReference type="HAMAP-Rule" id="MF_00639"/>
    </source>
</evidence>
<dbReference type="InterPro" id="IPR013221">
    <property type="entry name" value="Mur_ligase_cen"/>
</dbReference>
<dbReference type="InterPro" id="IPR036615">
    <property type="entry name" value="Mur_ligase_C_dom_sf"/>
</dbReference>
<dbReference type="Pfam" id="PF21799">
    <property type="entry name" value="MurD-like_N"/>
    <property type="match status" value="1"/>
</dbReference>
<comment type="function">
    <text evidence="9 10">Cell wall formation. Catalyzes the addition of glutamate to the nucleotide precursor UDP-N-acetylmuramoyl-L-alanine (UMA).</text>
</comment>
<dbReference type="EC" id="6.3.2.9" evidence="9 10"/>
<dbReference type="SUPFAM" id="SSF51984">
    <property type="entry name" value="MurCD N-terminal domain"/>
    <property type="match status" value="1"/>
</dbReference>
<dbReference type="UniPathway" id="UPA00219"/>
<evidence type="ECO:0000256" key="5">
    <source>
        <dbReference type="ARBA" id="ARBA00022618"/>
    </source>
</evidence>
<dbReference type="GO" id="GO:0051301">
    <property type="term" value="P:cell division"/>
    <property type="evidence" value="ECO:0007669"/>
    <property type="project" value="UniProtKB-KW"/>
</dbReference>
<name>A0A1W1HDZ3_9BACT</name>
<keyword evidence="3 9" id="KW-0963">Cytoplasm</keyword>
<evidence type="ECO:0000256" key="1">
    <source>
        <dbReference type="ARBA" id="ARBA00004496"/>
    </source>
</evidence>
<dbReference type="STRING" id="1246637.MTBBW1_2380014"/>
<organism evidence="13 14">
    <name type="scientific">Desulfamplus magnetovallimortis</name>
    <dbReference type="NCBI Taxonomy" id="1246637"/>
    <lineage>
        <taxon>Bacteria</taxon>
        <taxon>Pseudomonadati</taxon>
        <taxon>Thermodesulfobacteriota</taxon>
        <taxon>Desulfobacteria</taxon>
        <taxon>Desulfobacterales</taxon>
        <taxon>Desulfobacteraceae</taxon>
        <taxon>Desulfamplus</taxon>
    </lineage>
</organism>
<dbReference type="InterPro" id="IPR004101">
    <property type="entry name" value="Mur_ligase_C"/>
</dbReference>
<keyword evidence="9 10" id="KW-0961">Cell wall biogenesis/degradation</keyword>
<evidence type="ECO:0000313" key="13">
    <source>
        <dbReference type="EMBL" id="SLM30690.1"/>
    </source>
</evidence>
<dbReference type="Gene3D" id="3.40.1190.10">
    <property type="entry name" value="Mur-like, catalytic domain"/>
    <property type="match status" value="1"/>
</dbReference>
<dbReference type="InterPro" id="IPR018109">
    <property type="entry name" value="Folylpolyglutamate_synth_CS"/>
</dbReference>
<evidence type="ECO:0000256" key="7">
    <source>
        <dbReference type="ARBA" id="ARBA00022840"/>
    </source>
</evidence>
<evidence type="ECO:0000313" key="14">
    <source>
        <dbReference type="Proteomes" id="UP000191931"/>
    </source>
</evidence>
<dbReference type="GO" id="GO:0009252">
    <property type="term" value="P:peptidoglycan biosynthetic process"/>
    <property type="evidence" value="ECO:0007669"/>
    <property type="project" value="UniProtKB-UniRule"/>
</dbReference>
<gene>
    <name evidence="9 13" type="primary">murD</name>
    <name evidence="13" type="ORF">MTBBW1_2380014</name>
</gene>
<dbReference type="RefSeq" id="WP_080809076.1">
    <property type="nucleotide sequence ID" value="NZ_LT828564.1"/>
</dbReference>
<dbReference type="GO" id="GO:0071555">
    <property type="term" value="P:cell wall organization"/>
    <property type="evidence" value="ECO:0007669"/>
    <property type="project" value="UniProtKB-KW"/>
</dbReference>
<dbReference type="HAMAP" id="MF_00639">
    <property type="entry name" value="MurD"/>
    <property type="match status" value="1"/>
</dbReference>
<keyword evidence="9 10" id="KW-0573">Peptidoglycan synthesis</keyword>
<keyword evidence="8 9" id="KW-0131">Cell cycle</keyword>
<dbReference type="GO" id="GO:0005737">
    <property type="term" value="C:cytoplasm"/>
    <property type="evidence" value="ECO:0007669"/>
    <property type="project" value="UniProtKB-SubCell"/>
</dbReference>
<keyword evidence="6 9" id="KW-0547">Nucleotide-binding</keyword>
<accession>A0A1W1HDZ3</accession>
<dbReference type="SUPFAM" id="SSF53623">
    <property type="entry name" value="MurD-like peptide ligases, catalytic domain"/>
    <property type="match status" value="1"/>
</dbReference>
<dbReference type="GO" id="GO:0005524">
    <property type="term" value="F:ATP binding"/>
    <property type="evidence" value="ECO:0007669"/>
    <property type="project" value="UniProtKB-UniRule"/>
</dbReference>
<dbReference type="Gene3D" id="3.40.50.720">
    <property type="entry name" value="NAD(P)-binding Rossmann-like Domain"/>
    <property type="match status" value="1"/>
</dbReference>
<dbReference type="Gene3D" id="3.90.190.20">
    <property type="entry name" value="Mur ligase, C-terminal domain"/>
    <property type="match status" value="1"/>
</dbReference>
<evidence type="ECO:0000256" key="3">
    <source>
        <dbReference type="ARBA" id="ARBA00022490"/>
    </source>
</evidence>
<evidence type="ECO:0000259" key="12">
    <source>
        <dbReference type="Pfam" id="PF08245"/>
    </source>
</evidence>
<dbReference type="PROSITE" id="PS01011">
    <property type="entry name" value="FOLYLPOLYGLU_SYNT_1"/>
    <property type="match status" value="1"/>
</dbReference>
<comment type="subcellular location">
    <subcellularLocation>
        <location evidence="1 9 10">Cytoplasm</location>
    </subcellularLocation>
</comment>
<dbReference type="OrthoDB" id="9809796at2"/>
<proteinExistence type="inferred from homology"/>
<dbReference type="AlphaFoldDB" id="A0A1W1HDZ3"/>
<dbReference type="GO" id="GO:0004326">
    <property type="term" value="F:tetrahydrofolylpolyglutamate synthase activity"/>
    <property type="evidence" value="ECO:0007669"/>
    <property type="project" value="InterPro"/>
</dbReference>
<dbReference type="PANTHER" id="PTHR43692:SF1">
    <property type="entry name" value="UDP-N-ACETYLMURAMOYLALANINE--D-GLUTAMATE LIGASE"/>
    <property type="match status" value="1"/>
</dbReference>
<feature type="domain" description="Mur ligase C-terminal" evidence="11">
    <location>
        <begin position="315"/>
        <end position="428"/>
    </location>
</feature>
<comment type="pathway">
    <text evidence="2 9 10">Cell wall biogenesis; peptidoglycan biosynthesis.</text>
</comment>
<feature type="domain" description="Mur ligase central" evidence="12">
    <location>
        <begin position="113"/>
        <end position="292"/>
    </location>
</feature>
<evidence type="ECO:0000256" key="6">
    <source>
        <dbReference type="ARBA" id="ARBA00022741"/>
    </source>
</evidence>
<protein>
    <recommendedName>
        <fullName evidence="9 10">UDP-N-acetylmuramoylalanine--D-glutamate ligase</fullName>
        <ecNumber evidence="9 10">6.3.2.9</ecNumber>
    </recommendedName>
    <alternativeName>
        <fullName evidence="9">D-glutamic acid-adding enzyme</fullName>
    </alternativeName>
    <alternativeName>
        <fullName evidence="9">UDP-N-acetylmuramoyl-L-alanyl-D-glutamate synthetase</fullName>
    </alternativeName>
</protein>